<dbReference type="AlphaFoldDB" id="A0AAQ1Z6B6"/>
<organism evidence="3 4">
    <name type="scientific">Corynebacterium striatum</name>
    <dbReference type="NCBI Taxonomy" id="43770"/>
    <lineage>
        <taxon>Bacteria</taxon>
        <taxon>Bacillati</taxon>
        <taxon>Actinomycetota</taxon>
        <taxon>Actinomycetes</taxon>
        <taxon>Mycobacteriales</taxon>
        <taxon>Corynebacteriaceae</taxon>
        <taxon>Corynebacterium</taxon>
    </lineage>
</organism>
<dbReference type="GO" id="GO:0015833">
    <property type="term" value="P:peptide transport"/>
    <property type="evidence" value="ECO:0007669"/>
    <property type="project" value="TreeGrafter"/>
</dbReference>
<comment type="caution">
    <text evidence="3">The sequence shown here is derived from an EMBL/GenBank/DDBJ whole genome shotgun (WGS) entry which is preliminary data.</text>
</comment>
<dbReference type="CDD" id="cd00995">
    <property type="entry name" value="PBP2_NikA_DppA_OppA_like"/>
    <property type="match status" value="1"/>
</dbReference>
<dbReference type="Gene3D" id="3.40.190.10">
    <property type="entry name" value="Periplasmic binding protein-like II"/>
    <property type="match status" value="1"/>
</dbReference>
<name>A0AAQ1Z6B6_CORST</name>
<dbReference type="Gene3D" id="3.10.105.10">
    <property type="entry name" value="Dipeptide-binding Protein, Domain 3"/>
    <property type="match status" value="1"/>
</dbReference>
<dbReference type="RefSeq" id="WP_034657446.1">
    <property type="nucleotide sequence ID" value="NZ_BJLD01000001.1"/>
</dbReference>
<dbReference type="InterPro" id="IPR000914">
    <property type="entry name" value="SBP_5_dom"/>
</dbReference>
<gene>
    <name evidence="3" type="ORF">Cst04h_07960</name>
</gene>
<dbReference type="EMBL" id="BJLD01000001">
    <property type="protein sequence ID" value="GEA42626.1"/>
    <property type="molecule type" value="Genomic_DNA"/>
</dbReference>
<sequence>MTIKKTLAVVSAASVALTLAACGSDSNDSAAGGSASGDNLITAWGSEPQNPLIPANTNETGGGRIVDSIYSGLVYYDSEGKTQNEIAESIEPNDDNTEFTIKLKETNFSDGSPVTAKNFVDAWNYAVANDQLNASFFGNIKGYKEGVKELEGLKVVDDLTFTVTLTNPEQDFPAQLGYSAFYPLHESAFEDMDAFGQNPIGNGPYKLSEWNHNQDATVVPNEEYKGGQKVANDGVKFVFYTDNDAAYADLLSGNLDLLDSVPDSAFDVYEADLGDRAVNQPYAGFQSFTIGENLEHFSGEEGKLRRQAISYAINREEITETIFKGTRTPAKDFTSPVLPGYSEDIKGNEVVKYDPEKAKKLWAEADKINKWASPSFEIAYNSDGGHKSWVDAVSNSIKNTLGIEAVGAPYPDFKSLRDEVTNRTIKTAFRTGWQADYPSLGNFLAPLYQTGGSSNDGDYANEEFDKLLVEAAKSSSQEEAAKKYNEAQSLLFEDLPAIPLWYPNATGGFSEAVSNASFNWKGVPVYYEITKN</sequence>
<dbReference type="GO" id="GO:0043190">
    <property type="term" value="C:ATP-binding cassette (ABC) transporter complex"/>
    <property type="evidence" value="ECO:0007669"/>
    <property type="project" value="InterPro"/>
</dbReference>
<dbReference type="InterPro" id="IPR039424">
    <property type="entry name" value="SBP_5"/>
</dbReference>
<dbReference type="SUPFAM" id="SSF53850">
    <property type="entry name" value="Periplasmic binding protein-like II"/>
    <property type="match status" value="1"/>
</dbReference>
<dbReference type="InterPro" id="IPR030678">
    <property type="entry name" value="Peptide/Ni-bd"/>
</dbReference>
<dbReference type="PANTHER" id="PTHR30290">
    <property type="entry name" value="PERIPLASMIC BINDING COMPONENT OF ABC TRANSPORTER"/>
    <property type="match status" value="1"/>
</dbReference>
<feature type="chain" id="PRO_5044476617" evidence="1">
    <location>
        <begin position="21"/>
        <end position="532"/>
    </location>
</feature>
<feature type="domain" description="Solute-binding protein family 5" evidence="2">
    <location>
        <begin position="83"/>
        <end position="454"/>
    </location>
</feature>
<evidence type="ECO:0000313" key="4">
    <source>
        <dbReference type="Proteomes" id="UP000315234"/>
    </source>
</evidence>
<evidence type="ECO:0000313" key="3">
    <source>
        <dbReference type="EMBL" id="GEA42626.1"/>
    </source>
</evidence>
<dbReference type="Gene3D" id="3.90.76.10">
    <property type="entry name" value="Dipeptide-binding Protein, Domain 1"/>
    <property type="match status" value="1"/>
</dbReference>
<evidence type="ECO:0000256" key="1">
    <source>
        <dbReference type="SAM" id="SignalP"/>
    </source>
</evidence>
<accession>A0AAQ1Z6B6</accession>
<dbReference type="PROSITE" id="PS51257">
    <property type="entry name" value="PROKAR_LIPOPROTEIN"/>
    <property type="match status" value="1"/>
</dbReference>
<dbReference type="PANTHER" id="PTHR30290:SF83">
    <property type="entry name" value="ABC TRANSPORTER SUBSTRATE-BINDING PROTEIN"/>
    <property type="match status" value="1"/>
</dbReference>
<keyword evidence="1" id="KW-0732">Signal</keyword>
<feature type="signal peptide" evidence="1">
    <location>
        <begin position="1"/>
        <end position="20"/>
    </location>
</feature>
<dbReference type="GO" id="GO:0042597">
    <property type="term" value="C:periplasmic space"/>
    <property type="evidence" value="ECO:0007669"/>
    <property type="project" value="UniProtKB-ARBA"/>
</dbReference>
<dbReference type="Pfam" id="PF00496">
    <property type="entry name" value="SBP_bac_5"/>
    <property type="match status" value="1"/>
</dbReference>
<dbReference type="GO" id="GO:1904680">
    <property type="term" value="F:peptide transmembrane transporter activity"/>
    <property type="evidence" value="ECO:0007669"/>
    <property type="project" value="TreeGrafter"/>
</dbReference>
<reference evidence="3 4" key="1">
    <citation type="submission" date="2019-06" db="EMBL/GenBank/DDBJ databases">
        <title>Draft genome sequence of Corynebacterium striatum NBRC 15291.</title>
        <authorList>
            <person name="Miura T."/>
            <person name="Furukawa M."/>
            <person name="Shimamura M."/>
            <person name="Ohyama Y."/>
            <person name="Yamazoe A."/>
            <person name="Kawasaki H."/>
        </authorList>
    </citation>
    <scope>NUCLEOTIDE SEQUENCE [LARGE SCALE GENOMIC DNA]</scope>
    <source>
        <strain evidence="3 4">NBRC 15291</strain>
    </source>
</reference>
<proteinExistence type="predicted"/>
<evidence type="ECO:0000259" key="2">
    <source>
        <dbReference type="Pfam" id="PF00496"/>
    </source>
</evidence>
<dbReference type="PIRSF" id="PIRSF002741">
    <property type="entry name" value="MppA"/>
    <property type="match status" value="1"/>
</dbReference>
<dbReference type="Proteomes" id="UP000315234">
    <property type="component" value="Unassembled WGS sequence"/>
</dbReference>
<protein>
    <submittedName>
        <fullName evidence="3">ABC transporter substrate-binding protein</fullName>
    </submittedName>
</protein>